<evidence type="ECO:0000256" key="3">
    <source>
        <dbReference type="ARBA" id="ARBA00023004"/>
    </source>
</evidence>
<dbReference type="Pfam" id="PF13442">
    <property type="entry name" value="Cytochrome_CBB3"/>
    <property type="match status" value="1"/>
</dbReference>
<dbReference type="GO" id="GO:0009055">
    <property type="term" value="F:electron transfer activity"/>
    <property type="evidence" value="ECO:0007669"/>
    <property type="project" value="InterPro"/>
</dbReference>
<name>A0A3G8Y9M3_9DEIO</name>
<keyword evidence="3 4" id="KW-0408">Iron</keyword>
<dbReference type="InterPro" id="IPR036909">
    <property type="entry name" value="Cyt_c-like_dom_sf"/>
</dbReference>
<evidence type="ECO:0000256" key="1">
    <source>
        <dbReference type="ARBA" id="ARBA00022617"/>
    </source>
</evidence>
<feature type="signal peptide" evidence="5">
    <location>
        <begin position="1"/>
        <end position="24"/>
    </location>
</feature>
<dbReference type="OrthoDB" id="8689082at2"/>
<dbReference type="GO" id="GO:0046872">
    <property type="term" value="F:metal ion binding"/>
    <property type="evidence" value="ECO:0007669"/>
    <property type="project" value="UniProtKB-KW"/>
</dbReference>
<reference evidence="7 8" key="1">
    <citation type="submission" date="2018-11" db="EMBL/GenBank/DDBJ databases">
        <title>Deinococcus shelandsis sp. nov., isolated from South Shetland Islands soil of Antarctica.</title>
        <authorList>
            <person name="Tian J."/>
        </authorList>
    </citation>
    <scope>NUCLEOTIDE SEQUENCE [LARGE SCALE GENOMIC DNA]</scope>
    <source>
        <strain evidence="7 8">S14-83T</strain>
    </source>
</reference>
<keyword evidence="5" id="KW-0732">Signal</keyword>
<protein>
    <submittedName>
        <fullName evidence="7">Cytochrome c</fullName>
    </submittedName>
</protein>
<feature type="domain" description="Cytochrome c" evidence="6">
    <location>
        <begin position="24"/>
        <end position="116"/>
    </location>
</feature>
<evidence type="ECO:0000256" key="4">
    <source>
        <dbReference type="PROSITE-ProRule" id="PRU00433"/>
    </source>
</evidence>
<organism evidence="7 8">
    <name type="scientific">Deinococcus psychrotolerans</name>
    <dbReference type="NCBI Taxonomy" id="2489213"/>
    <lineage>
        <taxon>Bacteria</taxon>
        <taxon>Thermotogati</taxon>
        <taxon>Deinococcota</taxon>
        <taxon>Deinococci</taxon>
        <taxon>Deinococcales</taxon>
        <taxon>Deinococcaceae</taxon>
        <taxon>Deinococcus</taxon>
    </lineage>
</organism>
<sequence>MSLSMRLPILAAAALLSAASAASADLKQGQSIYQTNCAACHGAKAQGGLGPKLSGEVANWSAAIFQRALLKNVDDHGKMLKAPMPFWGKVGFAGDKGKAPTKTELVALQAYLKTFK</sequence>
<accession>A0A3G8Y9M3</accession>
<dbReference type="SUPFAM" id="SSF46626">
    <property type="entry name" value="Cytochrome c"/>
    <property type="match status" value="1"/>
</dbReference>
<keyword evidence="8" id="KW-1185">Reference proteome</keyword>
<evidence type="ECO:0000256" key="2">
    <source>
        <dbReference type="ARBA" id="ARBA00022723"/>
    </source>
</evidence>
<dbReference type="InterPro" id="IPR009056">
    <property type="entry name" value="Cyt_c-like_dom"/>
</dbReference>
<proteinExistence type="predicted"/>
<dbReference type="Gene3D" id="1.10.760.10">
    <property type="entry name" value="Cytochrome c-like domain"/>
    <property type="match status" value="1"/>
</dbReference>
<dbReference type="PROSITE" id="PS51007">
    <property type="entry name" value="CYTC"/>
    <property type="match status" value="1"/>
</dbReference>
<dbReference type="AlphaFoldDB" id="A0A3G8Y9M3"/>
<evidence type="ECO:0000259" key="6">
    <source>
        <dbReference type="PROSITE" id="PS51007"/>
    </source>
</evidence>
<evidence type="ECO:0000313" key="8">
    <source>
        <dbReference type="Proteomes" id="UP000276417"/>
    </source>
</evidence>
<gene>
    <name evidence="7" type="ORF">EHF33_01790</name>
</gene>
<dbReference type="GO" id="GO:0020037">
    <property type="term" value="F:heme binding"/>
    <property type="evidence" value="ECO:0007669"/>
    <property type="project" value="InterPro"/>
</dbReference>
<evidence type="ECO:0000256" key="5">
    <source>
        <dbReference type="SAM" id="SignalP"/>
    </source>
</evidence>
<dbReference type="KEGG" id="dph:EHF33_01790"/>
<dbReference type="EMBL" id="CP034183">
    <property type="protein sequence ID" value="AZI41640.1"/>
    <property type="molecule type" value="Genomic_DNA"/>
</dbReference>
<keyword evidence="1 4" id="KW-0349">Heme</keyword>
<evidence type="ECO:0000313" key="7">
    <source>
        <dbReference type="EMBL" id="AZI41640.1"/>
    </source>
</evidence>
<dbReference type="Proteomes" id="UP000276417">
    <property type="component" value="Chromosome 1"/>
</dbReference>
<keyword evidence="2 4" id="KW-0479">Metal-binding</keyword>
<feature type="chain" id="PRO_5018212592" evidence="5">
    <location>
        <begin position="25"/>
        <end position="116"/>
    </location>
</feature>